<dbReference type="Proteomes" id="UP000318437">
    <property type="component" value="Unassembled WGS sequence"/>
</dbReference>
<dbReference type="Pfam" id="PF01370">
    <property type="entry name" value="Epimerase"/>
    <property type="match status" value="1"/>
</dbReference>
<reference evidence="3 4" key="1">
    <citation type="submission" date="2019-02" db="EMBL/GenBank/DDBJ databases">
        <title>Deep-cultivation of Planctomycetes and their phenomic and genomic characterization uncovers novel biology.</title>
        <authorList>
            <person name="Wiegand S."/>
            <person name="Jogler M."/>
            <person name="Boedeker C."/>
            <person name="Pinto D."/>
            <person name="Vollmers J."/>
            <person name="Rivas-Marin E."/>
            <person name="Kohn T."/>
            <person name="Peeters S.H."/>
            <person name="Heuer A."/>
            <person name="Rast P."/>
            <person name="Oberbeckmann S."/>
            <person name="Bunk B."/>
            <person name="Jeske O."/>
            <person name="Meyerdierks A."/>
            <person name="Storesund J.E."/>
            <person name="Kallscheuer N."/>
            <person name="Luecker S."/>
            <person name="Lage O.M."/>
            <person name="Pohl T."/>
            <person name="Merkel B.J."/>
            <person name="Hornburger P."/>
            <person name="Mueller R.-W."/>
            <person name="Bruemmer F."/>
            <person name="Labrenz M."/>
            <person name="Spormann A.M."/>
            <person name="Op Den Camp H."/>
            <person name="Overmann J."/>
            <person name="Amann R."/>
            <person name="Jetten M.S.M."/>
            <person name="Mascher T."/>
            <person name="Medema M.H."/>
            <person name="Devos D.P."/>
            <person name="Kaster A.-K."/>
            <person name="Ovreas L."/>
            <person name="Rohde M."/>
            <person name="Galperin M.Y."/>
            <person name="Jogler C."/>
        </authorList>
    </citation>
    <scope>NUCLEOTIDE SEQUENCE [LARGE SCALE GENOMIC DNA]</scope>
    <source>
        <strain evidence="3 4">Pla144</strain>
    </source>
</reference>
<sequence length="372" mass="41752">MKTQIIGVTGPGGFVAGHLIRALLNQTDMQILALPRDTWEDDRLLGDFVAQCDTIVHLAGMNRGSEEDIYKTNVALVDKLVAAADLVGTPLHIVFASSTQRDRDQGYGRSKKYGEAQFAAWAARSTNRVATSLVIPNVYGAGCRPFYNSVVATFCHQLAKGEEPHIDQDNLVEFIWVNELVQRIVESLGLREKGVVRLAGTAKMRISELLAKLQHFRESHAKHDTVPNISAPLDASLYATYLSYLDLQQHCHRPQVHTDERGKLFEVIRMAGGGQVFFSTTKPGVIRGNHFHTRKIEWFCVLEGEAVIRLRKVDDSEVHEFRVSGNSPQFISIPVLHTHQLENVGERDLLTMFWCNEIFVPEDTDTYFQNVA</sequence>
<gene>
    <name evidence="3" type="ORF">Pla144_35710</name>
</gene>
<dbReference type="Gene3D" id="3.40.50.720">
    <property type="entry name" value="NAD(P)-binding Rossmann-like Domain"/>
    <property type="match status" value="1"/>
</dbReference>
<dbReference type="InterPro" id="IPR011051">
    <property type="entry name" value="RmlC_Cupin_sf"/>
</dbReference>
<feature type="domain" description="Capsular polysaccharide assembling protein CapF C-terminal" evidence="2">
    <location>
        <begin position="257"/>
        <end position="367"/>
    </location>
</feature>
<dbReference type="PANTHER" id="PTHR43245">
    <property type="entry name" value="BIFUNCTIONAL POLYMYXIN RESISTANCE PROTEIN ARNA"/>
    <property type="match status" value="1"/>
</dbReference>
<dbReference type="SUPFAM" id="SSF51182">
    <property type="entry name" value="RmlC-like cupins"/>
    <property type="match status" value="1"/>
</dbReference>
<dbReference type="InterPro" id="IPR014710">
    <property type="entry name" value="RmlC-like_jellyroll"/>
</dbReference>
<evidence type="ECO:0000313" key="4">
    <source>
        <dbReference type="Proteomes" id="UP000318437"/>
    </source>
</evidence>
<name>A0A5C6CKU9_9BACT</name>
<evidence type="ECO:0000259" key="2">
    <source>
        <dbReference type="Pfam" id="PF14667"/>
    </source>
</evidence>
<evidence type="ECO:0000259" key="1">
    <source>
        <dbReference type="Pfam" id="PF01370"/>
    </source>
</evidence>
<dbReference type="Pfam" id="PF14667">
    <property type="entry name" value="Polysacc_synt_C"/>
    <property type="match status" value="1"/>
</dbReference>
<dbReference type="RefSeq" id="WP_197530766.1">
    <property type="nucleotide sequence ID" value="NZ_SJPS01000005.1"/>
</dbReference>
<comment type="caution">
    <text evidence="3">The sequence shown here is derived from an EMBL/GenBank/DDBJ whole genome shotgun (WGS) entry which is preliminary data.</text>
</comment>
<dbReference type="InterPro" id="IPR001509">
    <property type="entry name" value="Epimerase_deHydtase"/>
</dbReference>
<evidence type="ECO:0000313" key="3">
    <source>
        <dbReference type="EMBL" id="TWU24685.1"/>
    </source>
</evidence>
<proteinExistence type="predicted"/>
<feature type="domain" description="NAD-dependent epimerase/dehydratase" evidence="1">
    <location>
        <begin position="8"/>
        <end position="186"/>
    </location>
</feature>
<dbReference type="CDD" id="cd07007">
    <property type="entry name" value="cupin_CapF-like_C"/>
    <property type="match status" value="1"/>
</dbReference>
<dbReference type="InterPro" id="IPR050177">
    <property type="entry name" value="Lipid_A_modif_metabolic_enz"/>
</dbReference>
<dbReference type="InterPro" id="IPR036291">
    <property type="entry name" value="NAD(P)-bd_dom_sf"/>
</dbReference>
<dbReference type="Gene3D" id="2.60.120.10">
    <property type="entry name" value="Jelly Rolls"/>
    <property type="match status" value="1"/>
</dbReference>
<accession>A0A5C6CKU9</accession>
<dbReference type="EMBL" id="SJPS01000005">
    <property type="protein sequence ID" value="TWU24685.1"/>
    <property type="molecule type" value="Genomic_DNA"/>
</dbReference>
<dbReference type="AlphaFoldDB" id="A0A5C6CKU9"/>
<dbReference type="InterPro" id="IPR029303">
    <property type="entry name" value="CapF_C"/>
</dbReference>
<keyword evidence="4" id="KW-1185">Reference proteome</keyword>
<protein>
    <submittedName>
        <fullName evidence="3">NAD dependent epimerase/dehydratase family protein</fullName>
    </submittedName>
</protein>
<organism evidence="3 4">
    <name type="scientific">Bythopirellula polymerisocia</name>
    <dbReference type="NCBI Taxonomy" id="2528003"/>
    <lineage>
        <taxon>Bacteria</taxon>
        <taxon>Pseudomonadati</taxon>
        <taxon>Planctomycetota</taxon>
        <taxon>Planctomycetia</taxon>
        <taxon>Pirellulales</taxon>
        <taxon>Lacipirellulaceae</taxon>
        <taxon>Bythopirellula</taxon>
    </lineage>
</organism>
<dbReference type="PANTHER" id="PTHR43245:SF55">
    <property type="entry name" value="NAD(P)-BINDING DOMAIN-CONTAINING PROTEIN"/>
    <property type="match status" value="1"/>
</dbReference>
<dbReference type="SUPFAM" id="SSF51735">
    <property type="entry name" value="NAD(P)-binding Rossmann-fold domains"/>
    <property type="match status" value="1"/>
</dbReference>